<reference evidence="11" key="2">
    <citation type="journal article" date="2014" name="ISME J.">
        <title>Microbial stratification in low pH oxic and suboxic macroscopic growths along an acid mine drainage.</title>
        <authorList>
            <person name="Mendez-Garcia C."/>
            <person name="Mesa V."/>
            <person name="Sprenger R.R."/>
            <person name="Richter M."/>
            <person name="Diez M.S."/>
            <person name="Solano J."/>
            <person name="Bargiela R."/>
            <person name="Golyshina O.V."/>
            <person name="Manteca A."/>
            <person name="Ramos J.L."/>
            <person name="Gallego J.R."/>
            <person name="Llorente I."/>
            <person name="Martins Dos Santos V.A."/>
            <person name="Jensen O.N."/>
            <person name="Pelaez A.I."/>
            <person name="Sanchez J."/>
            <person name="Ferrer M."/>
        </authorList>
    </citation>
    <scope>NUCLEOTIDE SEQUENCE</scope>
</reference>
<evidence type="ECO:0000256" key="4">
    <source>
        <dbReference type="ARBA" id="ARBA00022679"/>
    </source>
</evidence>
<feature type="domain" description="Radical SAM core" evidence="10">
    <location>
        <begin position="5"/>
        <end position="221"/>
    </location>
</feature>
<keyword evidence="6" id="KW-0479">Metal-binding</keyword>
<keyword evidence="7" id="KW-0408">Iron</keyword>
<dbReference type="GO" id="GO:0051539">
    <property type="term" value="F:4 iron, 4 sulfur cluster binding"/>
    <property type="evidence" value="ECO:0007669"/>
    <property type="project" value="UniProtKB-KW"/>
</dbReference>
<keyword evidence="4" id="KW-0808">Transferase</keyword>
<dbReference type="NCBIfam" id="NF009544">
    <property type="entry name" value="PRK12928.1"/>
    <property type="match status" value="1"/>
</dbReference>
<dbReference type="AlphaFoldDB" id="T1BR43"/>
<dbReference type="GO" id="GO:0046872">
    <property type="term" value="F:metal ion binding"/>
    <property type="evidence" value="ECO:0007669"/>
    <property type="project" value="UniProtKB-KW"/>
</dbReference>
<dbReference type="InterPro" id="IPR013785">
    <property type="entry name" value="Aldolase_TIM"/>
</dbReference>
<dbReference type="NCBIfam" id="NF004019">
    <property type="entry name" value="PRK05481.1"/>
    <property type="match status" value="1"/>
</dbReference>
<comment type="cofactor">
    <cofactor evidence="1">
        <name>[4Fe-4S] cluster</name>
        <dbReference type="ChEBI" id="CHEBI:49883"/>
    </cofactor>
</comment>
<evidence type="ECO:0000313" key="11">
    <source>
        <dbReference type="EMBL" id="EQD56435.1"/>
    </source>
</evidence>
<keyword evidence="5" id="KW-0949">S-adenosyl-L-methionine</keyword>
<evidence type="ECO:0000256" key="6">
    <source>
        <dbReference type="ARBA" id="ARBA00022723"/>
    </source>
</evidence>
<dbReference type="SUPFAM" id="SSF102114">
    <property type="entry name" value="Radical SAM enzymes"/>
    <property type="match status" value="1"/>
</dbReference>
<evidence type="ECO:0000256" key="3">
    <source>
        <dbReference type="ARBA" id="ARBA00022485"/>
    </source>
</evidence>
<keyword evidence="8" id="KW-0411">Iron-sulfur</keyword>
<dbReference type="Gene3D" id="3.20.20.70">
    <property type="entry name" value="Aldolase class I"/>
    <property type="match status" value="1"/>
</dbReference>
<dbReference type="PANTHER" id="PTHR10949">
    <property type="entry name" value="LIPOYL SYNTHASE"/>
    <property type="match status" value="1"/>
</dbReference>
<dbReference type="EC" id="2.8.1.8" evidence="2"/>
<evidence type="ECO:0000256" key="2">
    <source>
        <dbReference type="ARBA" id="ARBA00012237"/>
    </source>
</evidence>
<dbReference type="PANTHER" id="PTHR10949:SF0">
    <property type="entry name" value="LIPOYL SYNTHASE, MITOCHONDRIAL"/>
    <property type="match status" value="1"/>
</dbReference>
<sequence>MAECWDSGTATFMILGSNCSRGCRFCSVTHGGMMLVDPEEPVKVRDSAIAMSLKFVVITSVDRDDLPDQGSGHFARVITEVRSSGVLIEALIPDFSGREDLLNTIFRASPDVLAHNIETVRRLTPVIRDQRAGYEQSLKVLKYFKDRNSSLITKSSIMLGHGETDQEVEQSMNDLRAVGVDILTIGQYLRPSKKQIEVTEYCSMERFKMFEKDGGTKKGSRLWLPGPL</sequence>
<comment type="catalytic activity">
    <reaction evidence="9">
        <text>[[Fe-S] cluster scaffold protein carrying a second [4Fe-4S](2+) cluster] + N(6)-octanoyl-L-lysyl-[protein] + 2 oxidized [2Fe-2S]-[ferredoxin] + 2 S-adenosyl-L-methionine + 4 H(+) = [[Fe-S] cluster scaffold protein] + N(6)-[(R)-dihydrolipoyl]-L-lysyl-[protein] + 4 Fe(3+) + 2 hydrogen sulfide + 2 5'-deoxyadenosine + 2 L-methionine + 2 reduced [2Fe-2S]-[ferredoxin]</text>
        <dbReference type="Rhea" id="RHEA:16585"/>
        <dbReference type="Rhea" id="RHEA-COMP:9928"/>
        <dbReference type="Rhea" id="RHEA-COMP:10000"/>
        <dbReference type="Rhea" id="RHEA-COMP:10001"/>
        <dbReference type="Rhea" id="RHEA-COMP:10475"/>
        <dbReference type="Rhea" id="RHEA-COMP:14568"/>
        <dbReference type="Rhea" id="RHEA-COMP:14569"/>
        <dbReference type="ChEBI" id="CHEBI:15378"/>
        <dbReference type="ChEBI" id="CHEBI:17319"/>
        <dbReference type="ChEBI" id="CHEBI:29034"/>
        <dbReference type="ChEBI" id="CHEBI:29919"/>
        <dbReference type="ChEBI" id="CHEBI:33722"/>
        <dbReference type="ChEBI" id="CHEBI:33737"/>
        <dbReference type="ChEBI" id="CHEBI:33738"/>
        <dbReference type="ChEBI" id="CHEBI:57844"/>
        <dbReference type="ChEBI" id="CHEBI:59789"/>
        <dbReference type="ChEBI" id="CHEBI:78809"/>
        <dbReference type="ChEBI" id="CHEBI:83100"/>
        <dbReference type="EC" id="2.8.1.8"/>
    </reaction>
</comment>
<evidence type="ECO:0000256" key="1">
    <source>
        <dbReference type="ARBA" id="ARBA00001966"/>
    </source>
</evidence>
<dbReference type="Pfam" id="PF04055">
    <property type="entry name" value="Radical_SAM"/>
    <property type="match status" value="1"/>
</dbReference>
<dbReference type="SFLD" id="SFLDS00029">
    <property type="entry name" value="Radical_SAM"/>
    <property type="match status" value="1"/>
</dbReference>
<proteinExistence type="inferred from homology"/>
<dbReference type="HAMAP" id="MF_00206">
    <property type="entry name" value="Lipoyl_synth"/>
    <property type="match status" value="1"/>
</dbReference>
<dbReference type="EMBL" id="AUZX01008268">
    <property type="protein sequence ID" value="EQD56435.1"/>
    <property type="molecule type" value="Genomic_DNA"/>
</dbReference>
<organism evidence="11">
    <name type="scientific">mine drainage metagenome</name>
    <dbReference type="NCBI Taxonomy" id="410659"/>
    <lineage>
        <taxon>unclassified sequences</taxon>
        <taxon>metagenomes</taxon>
        <taxon>ecological metagenomes</taxon>
    </lineage>
</organism>
<keyword evidence="3" id="KW-0004">4Fe-4S</keyword>
<dbReference type="SMART" id="SM00729">
    <property type="entry name" value="Elp3"/>
    <property type="match status" value="1"/>
</dbReference>
<evidence type="ECO:0000256" key="7">
    <source>
        <dbReference type="ARBA" id="ARBA00023004"/>
    </source>
</evidence>
<dbReference type="InterPro" id="IPR006638">
    <property type="entry name" value="Elp3/MiaA/NifB-like_rSAM"/>
</dbReference>
<accession>T1BR43</accession>
<dbReference type="GO" id="GO:0016992">
    <property type="term" value="F:lipoate synthase activity"/>
    <property type="evidence" value="ECO:0007669"/>
    <property type="project" value="UniProtKB-EC"/>
</dbReference>
<dbReference type="InterPro" id="IPR058240">
    <property type="entry name" value="rSAM_sf"/>
</dbReference>
<evidence type="ECO:0000256" key="5">
    <source>
        <dbReference type="ARBA" id="ARBA00022691"/>
    </source>
</evidence>
<dbReference type="InterPro" id="IPR007197">
    <property type="entry name" value="rSAM"/>
</dbReference>
<dbReference type="CDD" id="cd01335">
    <property type="entry name" value="Radical_SAM"/>
    <property type="match status" value="1"/>
</dbReference>
<reference evidence="11" key="1">
    <citation type="submission" date="2013-08" db="EMBL/GenBank/DDBJ databases">
        <authorList>
            <person name="Mendez C."/>
            <person name="Richter M."/>
            <person name="Ferrer M."/>
            <person name="Sanchez J."/>
        </authorList>
    </citation>
    <scope>NUCLEOTIDE SEQUENCE</scope>
</reference>
<dbReference type="InterPro" id="IPR003698">
    <property type="entry name" value="Lipoyl_synth"/>
</dbReference>
<dbReference type="PROSITE" id="PS51918">
    <property type="entry name" value="RADICAL_SAM"/>
    <property type="match status" value="1"/>
</dbReference>
<evidence type="ECO:0000259" key="10">
    <source>
        <dbReference type="PROSITE" id="PS51918"/>
    </source>
</evidence>
<evidence type="ECO:0000256" key="9">
    <source>
        <dbReference type="ARBA" id="ARBA00047326"/>
    </source>
</evidence>
<evidence type="ECO:0000256" key="8">
    <source>
        <dbReference type="ARBA" id="ARBA00023014"/>
    </source>
</evidence>
<protein>
    <recommendedName>
        <fullName evidence="2">lipoyl synthase</fullName>
        <ecNumber evidence="2">2.8.1.8</ecNumber>
    </recommendedName>
</protein>
<comment type="caution">
    <text evidence="11">The sequence shown here is derived from an EMBL/GenBank/DDBJ whole genome shotgun (WGS) entry which is preliminary data.</text>
</comment>
<name>T1BR43_9ZZZZ</name>
<gene>
    <name evidence="11" type="ORF">B1A_11540</name>
</gene>